<evidence type="ECO:0000256" key="3">
    <source>
        <dbReference type="ARBA" id="ARBA00022630"/>
    </source>
</evidence>
<dbReference type="CDD" id="cd02136">
    <property type="entry name" value="PnbA_NfnB-like"/>
    <property type="match status" value="1"/>
</dbReference>
<evidence type="ECO:0000256" key="1">
    <source>
        <dbReference type="ARBA" id="ARBA00001917"/>
    </source>
</evidence>
<comment type="cofactor">
    <cofactor evidence="1">
        <name>FMN</name>
        <dbReference type="ChEBI" id="CHEBI:58210"/>
    </cofactor>
</comment>
<evidence type="ECO:0000313" key="8">
    <source>
        <dbReference type="Proteomes" id="UP000177583"/>
    </source>
</evidence>
<evidence type="ECO:0000256" key="2">
    <source>
        <dbReference type="ARBA" id="ARBA00007118"/>
    </source>
</evidence>
<gene>
    <name evidence="7" type="ORF">A2557_06290</name>
</gene>
<dbReference type="SUPFAM" id="SSF55469">
    <property type="entry name" value="FMN-dependent nitroreductase-like"/>
    <property type="match status" value="1"/>
</dbReference>
<dbReference type="GO" id="GO:0016491">
    <property type="term" value="F:oxidoreductase activity"/>
    <property type="evidence" value="ECO:0007669"/>
    <property type="project" value="UniProtKB-KW"/>
</dbReference>
<keyword evidence="5" id="KW-0560">Oxidoreductase</keyword>
<dbReference type="Gene3D" id="3.40.109.10">
    <property type="entry name" value="NADH Oxidase"/>
    <property type="match status" value="1"/>
</dbReference>
<sequence length="229" mass="26174">MRLKPIELPGALEAIQERRSFRAYLDRPVPRELLERLLNTARWSPSSTNMQPWQVLVVSGEKKRQLDKKLLEAFENKLPMQPKVNAYMDEWTEPYKSRRHACGVALYQALGIGRDDKELRVEQSRRNFHAFGAPTALFLGMSSALKEGSLFDCGMFCQSLMLSAVSLGLETCPEASLVFWPEILREFFHVGEEIHFLTGLALGFGDYQAPVNQYKTDRADLAEWVSFVE</sequence>
<dbReference type="EMBL" id="MFNF01000001">
    <property type="protein sequence ID" value="OGH04598.1"/>
    <property type="molecule type" value="Genomic_DNA"/>
</dbReference>
<proteinExistence type="inferred from homology"/>
<evidence type="ECO:0000256" key="4">
    <source>
        <dbReference type="ARBA" id="ARBA00022643"/>
    </source>
</evidence>
<accession>A0A1F6H2I8</accession>
<organism evidence="7 8">
    <name type="scientific">Candidatus Lambdaproteobacteria bacterium RIFOXYD2_FULL_56_26</name>
    <dbReference type="NCBI Taxonomy" id="1817773"/>
    <lineage>
        <taxon>Bacteria</taxon>
        <taxon>Pseudomonadati</taxon>
        <taxon>Pseudomonadota</taxon>
        <taxon>Candidatus Lambdaproteobacteria</taxon>
    </lineage>
</organism>
<comment type="similarity">
    <text evidence="2">Belongs to the nitroreductase family.</text>
</comment>
<evidence type="ECO:0000259" key="6">
    <source>
        <dbReference type="Pfam" id="PF00881"/>
    </source>
</evidence>
<evidence type="ECO:0000256" key="5">
    <source>
        <dbReference type="ARBA" id="ARBA00023002"/>
    </source>
</evidence>
<reference evidence="7 8" key="1">
    <citation type="journal article" date="2016" name="Nat. Commun.">
        <title>Thousands of microbial genomes shed light on interconnected biogeochemical processes in an aquifer system.</title>
        <authorList>
            <person name="Anantharaman K."/>
            <person name="Brown C.T."/>
            <person name="Hug L.A."/>
            <person name="Sharon I."/>
            <person name="Castelle C.J."/>
            <person name="Probst A.J."/>
            <person name="Thomas B.C."/>
            <person name="Singh A."/>
            <person name="Wilkins M.J."/>
            <person name="Karaoz U."/>
            <person name="Brodie E.L."/>
            <person name="Williams K.H."/>
            <person name="Hubbard S.S."/>
            <person name="Banfield J.F."/>
        </authorList>
    </citation>
    <scope>NUCLEOTIDE SEQUENCE [LARGE SCALE GENOMIC DNA]</scope>
</reference>
<dbReference type="Proteomes" id="UP000177583">
    <property type="component" value="Unassembled WGS sequence"/>
</dbReference>
<protein>
    <recommendedName>
        <fullName evidence="6">Nitroreductase domain-containing protein</fullName>
    </recommendedName>
</protein>
<keyword evidence="4" id="KW-0288">FMN</keyword>
<comment type="caution">
    <text evidence="7">The sequence shown here is derived from an EMBL/GenBank/DDBJ whole genome shotgun (WGS) entry which is preliminary data.</text>
</comment>
<name>A0A1F6H2I8_9PROT</name>
<dbReference type="PANTHER" id="PTHR43673">
    <property type="entry name" value="NAD(P)H NITROREDUCTASE YDGI-RELATED"/>
    <property type="match status" value="1"/>
</dbReference>
<feature type="domain" description="Nitroreductase" evidence="6">
    <location>
        <begin position="15"/>
        <end position="191"/>
    </location>
</feature>
<evidence type="ECO:0000313" key="7">
    <source>
        <dbReference type="EMBL" id="OGH04598.1"/>
    </source>
</evidence>
<keyword evidence="3" id="KW-0285">Flavoprotein</keyword>
<dbReference type="AlphaFoldDB" id="A0A1F6H2I8"/>
<dbReference type="InterPro" id="IPR000415">
    <property type="entry name" value="Nitroreductase-like"/>
</dbReference>
<dbReference type="Pfam" id="PF00881">
    <property type="entry name" value="Nitroreductase"/>
    <property type="match status" value="1"/>
</dbReference>
<dbReference type="InterPro" id="IPR029479">
    <property type="entry name" value="Nitroreductase"/>
</dbReference>
<dbReference type="PANTHER" id="PTHR43673:SF2">
    <property type="entry name" value="NITROREDUCTASE"/>
    <property type="match status" value="1"/>
</dbReference>